<dbReference type="CDD" id="cd01335">
    <property type="entry name" value="Radical_SAM"/>
    <property type="match status" value="1"/>
</dbReference>
<dbReference type="InterPro" id="IPR007197">
    <property type="entry name" value="rSAM"/>
</dbReference>
<evidence type="ECO:0000256" key="5">
    <source>
        <dbReference type="ARBA" id="ARBA00023004"/>
    </source>
</evidence>
<evidence type="ECO:0000313" key="9">
    <source>
        <dbReference type="Proteomes" id="UP000622687"/>
    </source>
</evidence>
<evidence type="ECO:0000256" key="1">
    <source>
        <dbReference type="ARBA" id="ARBA00001966"/>
    </source>
</evidence>
<dbReference type="PIRSF" id="PIRSF037420">
    <property type="entry name" value="PQQ_syn_pqqE"/>
    <property type="match status" value="1"/>
</dbReference>
<reference evidence="8" key="1">
    <citation type="submission" date="2020-12" db="EMBL/GenBank/DDBJ databases">
        <title>Clostridium thailandense sp. nov., a novel acetogenic bacterium isolated from peat land soil in Thailand.</title>
        <authorList>
            <person name="Chaikitkaew S."/>
            <person name="Birkeland N.K."/>
        </authorList>
    </citation>
    <scope>NUCLEOTIDE SEQUENCE</scope>
    <source>
        <strain evidence="8">DSM 17425</strain>
    </source>
</reference>
<sequence length="335" mass="37578">MIMSWNITNKCNMYCDHCYRDAGEKNNGELTTEEGKSLIREISKAGFKIMIFSGGEPLVREDIFELIAYANELNLRPVIGTNGTLITKEVASKLKECGLKAVGISLDSLNGNKHDKFRRYKNAWRDALYGMKNCRDIGLPFQIHTTVMDWNKDEVTNIIDFTVAMGGVAHYPFFLVPTGRGENIADESLNKEEYEELLKIIMSKKKEVNIEIKPTCAPQFVRIAKELGVETRFSKGCLAGTSYCIISPKGDVQPCAYLNKVAGNVREVPFSDIWKNSEIFNELRTLNYGGSCGNCKYKNSCGGCRARAAYYSDGNYMAGDSICKYSNNEENVKIQ</sequence>
<evidence type="ECO:0000256" key="6">
    <source>
        <dbReference type="ARBA" id="ARBA00023014"/>
    </source>
</evidence>
<dbReference type="InterPro" id="IPR013785">
    <property type="entry name" value="Aldolase_TIM"/>
</dbReference>
<proteinExistence type="predicted"/>
<dbReference type="Pfam" id="PF13186">
    <property type="entry name" value="SPASM"/>
    <property type="match status" value="1"/>
</dbReference>
<dbReference type="Proteomes" id="UP000622687">
    <property type="component" value="Unassembled WGS sequence"/>
</dbReference>
<dbReference type="SFLD" id="SFLDG01386">
    <property type="entry name" value="main_SPASM_domain-containing"/>
    <property type="match status" value="1"/>
</dbReference>
<evidence type="ECO:0000256" key="3">
    <source>
        <dbReference type="ARBA" id="ARBA00022691"/>
    </source>
</evidence>
<dbReference type="RefSeq" id="WP_211142196.1">
    <property type="nucleotide sequence ID" value="NZ_JAEEGB010000007.1"/>
</dbReference>
<organism evidence="8 9">
    <name type="scientific">Clostridium aciditolerans</name>
    <dbReference type="NCBI Taxonomy" id="339861"/>
    <lineage>
        <taxon>Bacteria</taxon>
        <taxon>Bacillati</taxon>
        <taxon>Bacillota</taxon>
        <taxon>Clostridia</taxon>
        <taxon>Eubacteriales</taxon>
        <taxon>Clostridiaceae</taxon>
        <taxon>Clostridium</taxon>
    </lineage>
</organism>
<dbReference type="CDD" id="cd21123">
    <property type="entry name" value="SPASM_MftC-like"/>
    <property type="match status" value="1"/>
</dbReference>
<dbReference type="InterPro" id="IPR050377">
    <property type="entry name" value="Radical_SAM_PqqE_MftC-like"/>
</dbReference>
<dbReference type="InterPro" id="IPR023885">
    <property type="entry name" value="4Fe4S-binding_SPASM_dom"/>
</dbReference>
<dbReference type="InterPro" id="IPR017200">
    <property type="entry name" value="PqqE-like"/>
</dbReference>
<accession>A0A934HWK3</accession>
<evidence type="ECO:0000256" key="4">
    <source>
        <dbReference type="ARBA" id="ARBA00022723"/>
    </source>
</evidence>
<keyword evidence="6" id="KW-0411">Iron-sulfur</keyword>
<dbReference type="PROSITE" id="PS51918">
    <property type="entry name" value="RADICAL_SAM"/>
    <property type="match status" value="1"/>
</dbReference>
<evidence type="ECO:0000313" key="8">
    <source>
        <dbReference type="EMBL" id="MBI6872634.1"/>
    </source>
</evidence>
<evidence type="ECO:0000259" key="7">
    <source>
        <dbReference type="PROSITE" id="PS51918"/>
    </source>
</evidence>
<dbReference type="InterPro" id="IPR006638">
    <property type="entry name" value="Elp3/MiaA/NifB-like_rSAM"/>
</dbReference>
<dbReference type="NCBIfam" id="TIGR04055">
    <property type="entry name" value="rSAM_NirJ2"/>
    <property type="match status" value="1"/>
</dbReference>
<feature type="domain" description="Radical SAM core" evidence="7">
    <location>
        <begin position="1"/>
        <end position="207"/>
    </location>
</feature>
<gene>
    <name evidence="8" type="primary">nirJ2</name>
    <name evidence="8" type="ORF">I6U51_07905</name>
</gene>
<dbReference type="SFLD" id="SFLDG01067">
    <property type="entry name" value="SPASM/twitch_domain_containing"/>
    <property type="match status" value="1"/>
</dbReference>
<keyword evidence="5" id="KW-0408">Iron</keyword>
<dbReference type="EMBL" id="JAEEGB010000007">
    <property type="protein sequence ID" value="MBI6872634.1"/>
    <property type="molecule type" value="Genomic_DNA"/>
</dbReference>
<keyword evidence="3" id="KW-0949">S-adenosyl-L-methionine</keyword>
<dbReference type="PANTHER" id="PTHR11228">
    <property type="entry name" value="RADICAL SAM DOMAIN PROTEIN"/>
    <property type="match status" value="1"/>
</dbReference>
<dbReference type="GO" id="GO:0046872">
    <property type="term" value="F:metal ion binding"/>
    <property type="evidence" value="ECO:0007669"/>
    <property type="project" value="UniProtKB-KW"/>
</dbReference>
<comment type="cofactor">
    <cofactor evidence="1">
        <name>[4Fe-4S] cluster</name>
        <dbReference type="ChEBI" id="CHEBI:49883"/>
    </cofactor>
</comment>
<name>A0A934HWK3_9CLOT</name>
<dbReference type="InterPro" id="IPR058240">
    <property type="entry name" value="rSAM_sf"/>
</dbReference>
<protein>
    <submittedName>
        <fullName evidence="8">Heme d1 biosynthesis radical SAM protein NirJ2</fullName>
    </submittedName>
</protein>
<dbReference type="InterPro" id="IPR027633">
    <property type="entry name" value="rSAM_NirJ2"/>
</dbReference>
<keyword evidence="9" id="KW-1185">Reference proteome</keyword>
<dbReference type="AlphaFoldDB" id="A0A934HWK3"/>
<dbReference type="SUPFAM" id="SSF102114">
    <property type="entry name" value="Radical SAM enzymes"/>
    <property type="match status" value="1"/>
</dbReference>
<keyword evidence="4" id="KW-0479">Metal-binding</keyword>
<dbReference type="PANTHER" id="PTHR11228:SF7">
    <property type="entry name" value="PQQA PEPTIDE CYCLASE"/>
    <property type="match status" value="1"/>
</dbReference>
<comment type="caution">
    <text evidence="8">The sequence shown here is derived from an EMBL/GenBank/DDBJ whole genome shotgun (WGS) entry which is preliminary data.</text>
</comment>
<dbReference type="GO" id="GO:0051539">
    <property type="term" value="F:4 iron, 4 sulfur cluster binding"/>
    <property type="evidence" value="ECO:0007669"/>
    <property type="project" value="UniProtKB-KW"/>
</dbReference>
<dbReference type="NCBIfam" id="TIGR04085">
    <property type="entry name" value="rSAM_more_4Fe4S"/>
    <property type="match status" value="1"/>
</dbReference>
<evidence type="ECO:0000256" key="2">
    <source>
        <dbReference type="ARBA" id="ARBA00022485"/>
    </source>
</evidence>
<dbReference type="SMART" id="SM00729">
    <property type="entry name" value="Elp3"/>
    <property type="match status" value="1"/>
</dbReference>
<dbReference type="Pfam" id="PF04055">
    <property type="entry name" value="Radical_SAM"/>
    <property type="match status" value="1"/>
</dbReference>
<dbReference type="Gene3D" id="3.20.20.70">
    <property type="entry name" value="Aldolase class I"/>
    <property type="match status" value="1"/>
</dbReference>
<dbReference type="GO" id="GO:0003824">
    <property type="term" value="F:catalytic activity"/>
    <property type="evidence" value="ECO:0007669"/>
    <property type="project" value="InterPro"/>
</dbReference>
<dbReference type="SFLD" id="SFLDS00029">
    <property type="entry name" value="Radical_SAM"/>
    <property type="match status" value="1"/>
</dbReference>
<keyword evidence="2" id="KW-0004">4Fe-4S</keyword>